<keyword evidence="5 9" id="KW-0067">ATP-binding</keyword>
<evidence type="ECO:0000259" key="11">
    <source>
        <dbReference type="Pfam" id="PF01467"/>
    </source>
</evidence>
<organism evidence="12 13">
    <name type="scientific">Lusitaniella coriacea LEGE 07157</name>
    <dbReference type="NCBI Taxonomy" id="945747"/>
    <lineage>
        <taxon>Bacteria</taxon>
        <taxon>Bacillati</taxon>
        <taxon>Cyanobacteriota</taxon>
        <taxon>Cyanophyceae</taxon>
        <taxon>Spirulinales</taxon>
        <taxon>Lusitaniellaceae</taxon>
        <taxon>Lusitaniella</taxon>
    </lineage>
</organism>
<feature type="region of interest" description="Disordered" evidence="10">
    <location>
        <begin position="164"/>
        <end position="195"/>
    </location>
</feature>
<dbReference type="InterPro" id="IPR004821">
    <property type="entry name" value="Cyt_trans-like"/>
</dbReference>
<dbReference type="SUPFAM" id="SSF52374">
    <property type="entry name" value="Nucleotidylyl transferase"/>
    <property type="match status" value="1"/>
</dbReference>
<dbReference type="Proteomes" id="UP000654482">
    <property type="component" value="Unassembled WGS sequence"/>
</dbReference>
<proteinExistence type="inferred from homology"/>
<comment type="similarity">
    <text evidence="9">Belongs to the bacterial CoaD family.</text>
</comment>
<feature type="binding site" evidence="9">
    <location>
        <position position="8"/>
    </location>
    <ligand>
        <name>substrate</name>
    </ligand>
</feature>
<evidence type="ECO:0000256" key="6">
    <source>
        <dbReference type="ARBA" id="ARBA00022842"/>
    </source>
</evidence>
<keyword evidence="13" id="KW-1185">Reference proteome</keyword>
<feature type="binding site" evidence="9">
    <location>
        <begin position="87"/>
        <end position="89"/>
    </location>
    <ligand>
        <name>ATP</name>
        <dbReference type="ChEBI" id="CHEBI:30616"/>
    </ligand>
</feature>
<evidence type="ECO:0000256" key="7">
    <source>
        <dbReference type="ARBA" id="ARBA00022993"/>
    </source>
</evidence>
<dbReference type="PANTHER" id="PTHR21342:SF1">
    <property type="entry name" value="PHOSPHOPANTETHEINE ADENYLYLTRANSFERASE"/>
    <property type="match status" value="1"/>
</dbReference>
<dbReference type="Gene3D" id="3.40.50.620">
    <property type="entry name" value="HUPs"/>
    <property type="match status" value="1"/>
</dbReference>
<keyword evidence="4 9" id="KW-0547">Nucleotide-binding</keyword>
<comment type="pathway">
    <text evidence="9">Cofactor biosynthesis; coenzyme A biosynthesis; CoA from (R)-pantothenate: step 4/5.</text>
</comment>
<dbReference type="InterPro" id="IPR014729">
    <property type="entry name" value="Rossmann-like_a/b/a_fold"/>
</dbReference>
<sequence>MIAIYPGSFDPITLGHLDIIERGSKLYEKVIVAVLCNPNKQALFPISQRVEQISRCTQSLPNIEIDSFTGLTVDYAKSRQAGVLLRGLRVLSDFEGELQMAHTNKTLSPEIETVFLATSTEYSFLSSSLVKEVARFGGSLDRLVPENIAREVYQCYVKNPPEAIQNPLNSTQTTPPPLVESVSSTFKPNSNDSET</sequence>
<feature type="binding site" evidence="9">
    <location>
        <position position="16"/>
    </location>
    <ligand>
        <name>ATP</name>
        <dbReference type="ChEBI" id="CHEBI:30616"/>
    </ligand>
</feature>
<dbReference type="AlphaFoldDB" id="A0A8J7J604"/>
<feature type="binding site" evidence="9">
    <location>
        <position position="97"/>
    </location>
    <ligand>
        <name>ATP</name>
        <dbReference type="ChEBI" id="CHEBI:30616"/>
    </ligand>
</feature>
<comment type="cofactor">
    <cofactor evidence="9">
        <name>Mg(2+)</name>
        <dbReference type="ChEBI" id="CHEBI:18420"/>
    </cofactor>
</comment>
<feature type="binding site" evidence="9">
    <location>
        <begin position="8"/>
        <end position="9"/>
    </location>
    <ligand>
        <name>ATP</name>
        <dbReference type="ChEBI" id="CHEBI:30616"/>
    </ligand>
</feature>
<dbReference type="GO" id="GO:0005524">
    <property type="term" value="F:ATP binding"/>
    <property type="evidence" value="ECO:0007669"/>
    <property type="project" value="UniProtKB-KW"/>
</dbReference>
<dbReference type="RefSeq" id="WP_194031454.1">
    <property type="nucleotide sequence ID" value="NZ_JADEWZ010000045.1"/>
</dbReference>
<feature type="binding site" evidence="9">
    <location>
        <position position="86"/>
    </location>
    <ligand>
        <name>substrate</name>
    </ligand>
</feature>
<dbReference type="NCBIfam" id="TIGR00125">
    <property type="entry name" value="cyt_tran_rel"/>
    <property type="match status" value="1"/>
</dbReference>
<feature type="site" description="Transition state stabilizer" evidence="9">
    <location>
        <position position="16"/>
    </location>
</feature>
<keyword evidence="2 9" id="KW-0808">Transferase</keyword>
<feature type="domain" description="Cytidyltransferase-like" evidence="11">
    <location>
        <begin position="4"/>
        <end position="132"/>
    </location>
</feature>
<evidence type="ECO:0000256" key="8">
    <source>
        <dbReference type="ARBA" id="ARBA00029346"/>
    </source>
</evidence>
<comment type="catalytic activity">
    <reaction evidence="8 9">
        <text>(R)-4'-phosphopantetheine + ATP + H(+) = 3'-dephospho-CoA + diphosphate</text>
        <dbReference type="Rhea" id="RHEA:19801"/>
        <dbReference type="ChEBI" id="CHEBI:15378"/>
        <dbReference type="ChEBI" id="CHEBI:30616"/>
        <dbReference type="ChEBI" id="CHEBI:33019"/>
        <dbReference type="ChEBI" id="CHEBI:57328"/>
        <dbReference type="ChEBI" id="CHEBI:61723"/>
        <dbReference type="EC" id="2.7.7.3"/>
    </reaction>
</comment>
<dbReference type="NCBIfam" id="TIGR01510">
    <property type="entry name" value="coaD_prev_kdtB"/>
    <property type="match status" value="1"/>
</dbReference>
<comment type="function">
    <text evidence="9">Reversibly transfers an adenylyl group from ATP to 4'-phosphopantetheine, yielding dephospho-CoA (dPCoA) and pyrophosphate.</text>
</comment>
<feature type="binding site" evidence="9">
    <location>
        <position position="72"/>
    </location>
    <ligand>
        <name>substrate</name>
    </ligand>
</feature>
<evidence type="ECO:0000313" key="13">
    <source>
        <dbReference type="Proteomes" id="UP000654482"/>
    </source>
</evidence>
<accession>A0A8J7J604</accession>
<dbReference type="CDD" id="cd02163">
    <property type="entry name" value="PPAT"/>
    <property type="match status" value="1"/>
</dbReference>
<dbReference type="HAMAP" id="MF_00151">
    <property type="entry name" value="PPAT_bact"/>
    <property type="match status" value="1"/>
</dbReference>
<protein>
    <recommendedName>
        <fullName evidence="9">Phosphopantetheine adenylyltransferase</fullName>
        <ecNumber evidence="9">2.7.7.3</ecNumber>
    </recommendedName>
    <alternativeName>
        <fullName evidence="9">Dephospho-CoA pyrophosphorylase</fullName>
    </alternativeName>
    <alternativeName>
        <fullName evidence="9">Pantetheine-phosphate adenylyltransferase</fullName>
        <shortName evidence="9">PPAT</shortName>
    </alternativeName>
</protein>
<feature type="compositionally biased region" description="Polar residues" evidence="10">
    <location>
        <begin position="181"/>
        <end position="195"/>
    </location>
</feature>
<evidence type="ECO:0000256" key="9">
    <source>
        <dbReference type="HAMAP-Rule" id="MF_00151"/>
    </source>
</evidence>
<comment type="subcellular location">
    <subcellularLocation>
        <location evidence="9">Cytoplasm</location>
    </subcellularLocation>
</comment>
<keyword evidence="1 9" id="KW-0963">Cytoplasm</keyword>
<dbReference type="EC" id="2.7.7.3" evidence="9"/>
<feature type="binding site" evidence="9">
    <location>
        <begin position="122"/>
        <end position="128"/>
    </location>
    <ligand>
        <name>ATP</name>
        <dbReference type="ChEBI" id="CHEBI:30616"/>
    </ligand>
</feature>
<keyword evidence="7 9" id="KW-0173">Coenzyme A biosynthesis</keyword>
<comment type="caution">
    <text evidence="12">The sequence shown here is derived from an EMBL/GenBank/DDBJ whole genome shotgun (WGS) entry which is preliminary data.</text>
</comment>
<name>A0A8J7J604_9CYAN</name>
<dbReference type="UniPathway" id="UPA00241">
    <property type="reaction ID" value="UER00355"/>
</dbReference>
<dbReference type="EMBL" id="JADEWZ010000045">
    <property type="protein sequence ID" value="MBE9118369.1"/>
    <property type="molecule type" value="Genomic_DNA"/>
</dbReference>
<dbReference type="GO" id="GO:0004595">
    <property type="term" value="F:pantetheine-phosphate adenylyltransferase activity"/>
    <property type="evidence" value="ECO:0007669"/>
    <property type="project" value="UniProtKB-UniRule"/>
</dbReference>
<evidence type="ECO:0000313" key="12">
    <source>
        <dbReference type="EMBL" id="MBE9118369.1"/>
    </source>
</evidence>
<evidence type="ECO:0000256" key="3">
    <source>
        <dbReference type="ARBA" id="ARBA00022695"/>
    </source>
</evidence>
<dbReference type="PANTHER" id="PTHR21342">
    <property type="entry name" value="PHOSPHOPANTETHEINE ADENYLYLTRANSFERASE"/>
    <property type="match status" value="1"/>
</dbReference>
<evidence type="ECO:0000256" key="5">
    <source>
        <dbReference type="ARBA" id="ARBA00022840"/>
    </source>
</evidence>
<dbReference type="GO" id="GO:0005737">
    <property type="term" value="C:cytoplasm"/>
    <property type="evidence" value="ECO:0007669"/>
    <property type="project" value="UniProtKB-SubCell"/>
</dbReference>
<dbReference type="InterPro" id="IPR001980">
    <property type="entry name" value="PPAT"/>
</dbReference>
<keyword evidence="6 9" id="KW-0460">Magnesium</keyword>
<comment type="subunit">
    <text evidence="9">Homohexamer.</text>
</comment>
<keyword evidence="3 9" id="KW-0548">Nucleotidyltransferase</keyword>
<evidence type="ECO:0000256" key="10">
    <source>
        <dbReference type="SAM" id="MobiDB-lite"/>
    </source>
</evidence>
<dbReference type="Pfam" id="PF01467">
    <property type="entry name" value="CTP_transf_like"/>
    <property type="match status" value="1"/>
</dbReference>
<dbReference type="GO" id="GO:0015937">
    <property type="term" value="P:coenzyme A biosynthetic process"/>
    <property type="evidence" value="ECO:0007669"/>
    <property type="project" value="UniProtKB-UniRule"/>
</dbReference>
<dbReference type="PRINTS" id="PR01020">
    <property type="entry name" value="LPSBIOSNTHSS"/>
</dbReference>
<evidence type="ECO:0000256" key="2">
    <source>
        <dbReference type="ARBA" id="ARBA00022679"/>
    </source>
</evidence>
<gene>
    <name evidence="9 12" type="primary">coaD</name>
    <name evidence="12" type="ORF">IQ249_20975</name>
</gene>
<feature type="binding site" evidence="9">
    <location>
        <position position="40"/>
    </location>
    <ligand>
        <name>substrate</name>
    </ligand>
</feature>
<evidence type="ECO:0000256" key="4">
    <source>
        <dbReference type="ARBA" id="ARBA00022741"/>
    </source>
</evidence>
<reference evidence="12" key="1">
    <citation type="submission" date="2020-10" db="EMBL/GenBank/DDBJ databases">
        <authorList>
            <person name="Castelo-Branco R."/>
            <person name="Eusebio N."/>
            <person name="Adriana R."/>
            <person name="Vieira A."/>
            <person name="Brugerolle De Fraissinette N."/>
            <person name="Rezende De Castro R."/>
            <person name="Schneider M.P."/>
            <person name="Vasconcelos V."/>
            <person name="Leao P.N."/>
        </authorList>
    </citation>
    <scope>NUCLEOTIDE SEQUENCE</scope>
    <source>
        <strain evidence="12">LEGE 07157</strain>
    </source>
</reference>
<evidence type="ECO:0000256" key="1">
    <source>
        <dbReference type="ARBA" id="ARBA00022490"/>
    </source>
</evidence>